<reference evidence="1 2" key="1">
    <citation type="submission" date="2015-07" db="EMBL/GenBank/DDBJ databases">
        <title>Comparative genomics of the Sigatoka disease complex on banana suggests a link between parallel evolutionary changes in Pseudocercospora fijiensis and Pseudocercospora eumusae and increased virulence on the banana host.</title>
        <authorList>
            <person name="Chang T.-C."/>
            <person name="Salvucci A."/>
            <person name="Crous P.W."/>
            <person name="Stergiopoulos I."/>
        </authorList>
    </citation>
    <scope>NUCLEOTIDE SEQUENCE [LARGE SCALE GENOMIC DNA]</scope>
    <source>
        <strain evidence="1 2">CBS 116634</strain>
    </source>
</reference>
<dbReference type="Proteomes" id="UP000073492">
    <property type="component" value="Unassembled WGS sequence"/>
</dbReference>
<evidence type="ECO:0000313" key="2">
    <source>
        <dbReference type="Proteomes" id="UP000073492"/>
    </source>
</evidence>
<dbReference type="AlphaFoldDB" id="A0A139I9P8"/>
<gene>
    <name evidence="1" type="ORF">AC579_9457</name>
</gene>
<dbReference type="OrthoDB" id="256303at2759"/>
<accession>A0A139I9P8</accession>
<dbReference type="EMBL" id="LFZO01000205">
    <property type="protein sequence ID" value="KXT11359.1"/>
    <property type="molecule type" value="Genomic_DNA"/>
</dbReference>
<protein>
    <submittedName>
        <fullName evidence="1">Uncharacterized protein</fullName>
    </submittedName>
</protein>
<sequence length="148" mass="16605">MTGLLELPAELRIAIYELILSTDVDFTKPIEPHLLHTNRSTRGETFKGLGHFLAVKQQTLDFHQGPVCGRFYELISDEKVDLKVKQEAAERIHYRTPALHQRLAPLDNLIERLRVEVGGESSLRPGYESKAFAEAIGSLSATQCAQHV</sequence>
<evidence type="ECO:0000313" key="1">
    <source>
        <dbReference type="EMBL" id="KXT11359.1"/>
    </source>
</evidence>
<proteinExistence type="predicted"/>
<comment type="caution">
    <text evidence="1">The sequence shown here is derived from an EMBL/GenBank/DDBJ whole genome shotgun (WGS) entry which is preliminary data.</text>
</comment>
<name>A0A139I9P8_9PEZI</name>
<organism evidence="1 2">
    <name type="scientific">Pseudocercospora musae</name>
    <dbReference type="NCBI Taxonomy" id="113226"/>
    <lineage>
        <taxon>Eukaryota</taxon>
        <taxon>Fungi</taxon>
        <taxon>Dikarya</taxon>
        <taxon>Ascomycota</taxon>
        <taxon>Pezizomycotina</taxon>
        <taxon>Dothideomycetes</taxon>
        <taxon>Dothideomycetidae</taxon>
        <taxon>Mycosphaerellales</taxon>
        <taxon>Mycosphaerellaceae</taxon>
        <taxon>Pseudocercospora</taxon>
    </lineage>
</organism>
<keyword evidence="2" id="KW-1185">Reference proteome</keyword>